<feature type="compositionally biased region" description="Polar residues" evidence="1">
    <location>
        <begin position="100"/>
        <end position="109"/>
    </location>
</feature>
<reference evidence="2" key="1">
    <citation type="submission" date="2022-07" db="EMBL/GenBank/DDBJ databases">
        <title>Chromosome-level genome of Muraenolepis orangiensis.</title>
        <authorList>
            <person name="Kim J."/>
        </authorList>
    </citation>
    <scope>NUCLEOTIDE SEQUENCE</scope>
    <source>
        <strain evidence="2">KU_S4_2022</strain>
        <tissue evidence="2">Muscle</tissue>
    </source>
</reference>
<accession>A0A9Q0DXD1</accession>
<comment type="caution">
    <text evidence="2">The sequence shown here is derived from an EMBL/GenBank/DDBJ whole genome shotgun (WGS) entry which is preliminary data.</text>
</comment>
<feature type="compositionally biased region" description="Polar residues" evidence="1">
    <location>
        <begin position="52"/>
        <end position="62"/>
    </location>
</feature>
<dbReference type="EMBL" id="JANIIK010000110">
    <property type="protein sequence ID" value="KAJ3596286.1"/>
    <property type="molecule type" value="Genomic_DNA"/>
</dbReference>
<keyword evidence="3" id="KW-1185">Reference proteome</keyword>
<protein>
    <submittedName>
        <fullName evidence="2">Uncharacterized protein</fullName>
    </submittedName>
</protein>
<evidence type="ECO:0000313" key="3">
    <source>
        <dbReference type="Proteomes" id="UP001148018"/>
    </source>
</evidence>
<gene>
    <name evidence="2" type="ORF">NHX12_002695</name>
</gene>
<sequence>MSAKCAAVRACLAGTTRHTWSTGMARRHSPQPGCGLETFSGYEGPRDGEPQTVPSPGNQAPNQAKLHGITLNRCSERQKGMLGDPWPPAGGEGGTERLATPSTTTLYLA</sequence>
<feature type="region of interest" description="Disordered" evidence="1">
    <location>
        <begin position="22"/>
        <end position="63"/>
    </location>
</feature>
<name>A0A9Q0DXD1_9TELE</name>
<dbReference type="AlphaFoldDB" id="A0A9Q0DXD1"/>
<evidence type="ECO:0000256" key="1">
    <source>
        <dbReference type="SAM" id="MobiDB-lite"/>
    </source>
</evidence>
<proteinExistence type="predicted"/>
<organism evidence="2 3">
    <name type="scientific">Muraenolepis orangiensis</name>
    <name type="common">Patagonian moray cod</name>
    <dbReference type="NCBI Taxonomy" id="630683"/>
    <lineage>
        <taxon>Eukaryota</taxon>
        <taxon>Metazoa</taxon>
        <taxon>Chordata</taxon>
        <taxon>Craniata</taxon>
        <taxon>Vertebrata</taxon>
        <taxon>Euteleostomi</taxon>
        <taxon>Actinopterygii</taxon>
        <taxon>Neopterygii</taxon>
        <taxon>Teleostei</taxon>
        <taxon>Neoteleostei</taxon>
        <taxon>Acanthomorphata</taxon>
        <taxon>Zeiogadaria</taxon>
        <taxon>Gadariae</taxon>
        <taxon>Gadiformes</taxon>
        <taxon>Muraenolepidoidei</taxon>
        <taxon>Muraenolepididae</taxon>
        <taxon>Muraenolepis</taxon>
    </lineage>
</organism>
<dbReference type="Proteomes" id="UP001148018">
    <property type="component" value="Unassembled WGS sequence"/>
</dbReference>
<evidence type="ECO:0000313" key="2">
    <source>
        <dbReference type="EMBL" id="KAJ3596286.1"/>
    </source>
</evidence>
<feature type="region of interest" description="Disordered" evidence="1">
    <location>
        <begin position="78"/>
        <end position="109"/>
    </location>
</feature>